<dbReference type="Pfam" id="PF01798">
    <property type="entry name" value="Nop"/>
    <property type="match status" value="1"/>
</dbReference>
<dbReference type="SUPFAM" id="SSF89124">
    <property type="entry name" value="Nop domain"/>
    <property type="match status" value="1"/>
</dbReference>
<dbReference type="GO" id="GO:0003723">
    <property type="term" value="F:RNA binding"/>
    <property type="evidence" value="ECO:0007669"/>
    <property type="project" value="UniProtKB-KW"/>
</dbReference>
<dbReference type="OrthoDB" id="4771285at2759"/>
<keyword evidence="12" id="KW-1185">Reference proteome</keyword>
<keyword evidence="7" id="KW-0539">Nucleus</keyword>
<evidence type="ECO:0000256" key="1">
    <source>
        <dbReference type="ARBA" id="ARBA00004123"/>
    </source>
</evidence>
<evidence type="ECO:0000313" key="12">
    <source>
        <dbReference type="Proteomes" id="UP000054350"/>
    </source>
</evidence>
<keyword evidence="4" id="KW-0747">Spliceosome</keyword>
<evidence type="ECO:0000256" key="5">
    <source>
        <dbReference type="ARBA" id="ARBA00022884"/>
    </source>
</evidence>
<accession>A0A0L0S7B3</accession>
<dbReference type="Proteomes" id="UP000054350">
    <property type="component" value="Unassembled WGS sequence"/>
</dbReference>
<keyword evidence="6" id="KW-0508">mRNA splicing</keyword>
<keyword evidence="5" id="KW-0694">RNA-binding</keyword>
<dbReference type="InterPro" id="IPR019175">
    <property type="entry name" value="Prp31_C"/>
</dbReference>
<dbReference type="PANTHER" id="PTHR13904:SF0">
    <property type="entry name" value="U4_U6 SMALL NUCLEAR RIBONUCLEOPROTEIN PRP31"/>
    <property type="match status" value="1"/>
</dbReference>
<dbReference type="InterPro" id="IPR027105">
    <property type="entry name" value="Prp31"/>
</dbReference>
<feature type="region of interest" description="Disordered" evidence="9">
    <location>
        <begin position="13"/>
        <end position="59"/>
    </location>
</feature>
<dbReference type="STRING" id="578462.A0A0L0S7B3"/>
<comment type="subcellular location">
    <subcellularLocation>
        <location evidence="1">Nucleus</location>
    </subcellularLocation>
</comment>
<dbReference type="PROSITE" id="PS51358">
    <property type="entry name" value="NOP"/>
    <property type="match status" value="1"/>
</dbReference>
<dbReference type="InterPro" id="IPR002687">
    <property type="entry name" value="Nop_dom"/>
</dbReference>
<evidence type="ECO:0000313" key="11">
    <source>
        <dbReference type="EMBL" id="KNE58468.1"/>
    </source>
</evidence>
<dbReference type="EMBL" id="GG745333">
    <property type="protein sequence ID" value="KNE58468.1"/>
    <property type="molecule type" value="Genomic_DNA"/>
</dbReference>
<dbReference type="InterPro" id="IPR042239">
    <property type="entry name" value="Nop_C"/>
</dbReference>
<keyword evidence="3" id="KW-0507">mRNA processing</keyword>
<dbReference type="SMART" id="SM00931">
    <property type="entry name" value="NOSIC"/>
    <property type="match status" value="1"/>
</dbReference>
<dbReference type="InterPro" id="IPR012976">
    <property type="entry name" value="NOSIC"/>
</dbReference>
<organism evidence="11 12">
    <name type="scientific">Allomyces macrogynus (strain ATCC 38327)</name>
    <name type="common">Allomyces javanicus var. macrogynus</name>
    <dbReference type="NCBI Taxonomy" id="578462"/>
    <lineage>
        <taxon>Eukaryota</taxon>
        <taxon>Fungi</taxon>
        <taxon>Fungi incertae sedis</taxon>
        <taxon>Blastocladiomycota</taxon>
        <taxon>Blastocladiomycetes</taxon>
        <taxon>Blastocladiales</taxon>
        <taxon>Blastocladiaceae</taxon>
        <taxon>Allomyces</taxon>
    </lineage>
</organism>
<evidence type="ECO:0000256" key="2">
    <source>
        <dbReference type="ARBA" id="ARBA00005572"/>
    </source>
</evidence>
<evidence type="ECO:0000256" key="8">
    <source>
        <dbReference type="ARBA" id="ARBA00023274"/>
    </source>
</evidence>
<dbReference type="GO" id="GO:0046540">
    <property type="term" value="C:U4/U6 x U5 tri-snRNP complex"/>
    <property type="evidence" value="ECO:0007669"/>
    <property type="project" value="InterPro"/>
</dbReference>
<feature type="compositionally biased region" description="Basic residues" evidence="9">
    <location>
        <begin position="429"/>
        <end position="439"/>
    </location>
</feature>
<dbReference type="PANTHER" id="PTHR13904">
    <property type="entry name" value="PRE-MRNA SPLICING FACTOR PRP31"/>
    <property type="match status" value="1"/>
</dbReference>
<evidence type="ECO:0000256" key="7">
    <source>
        <dbReference type="ARBA" id="ARBA00023242"/>
    </source>
</evidence>
<dbReference type="GO" id="GO:0071011">
    <property type="term" value="C:precatalytic spliceosome"/>
    <property type="evidence" value="ECO:0007669"/>
    <property type="project" value="TreeGrafter"/>
</dbReference>
<dbReference type="VEuPathDB" id="FungiDB:AMAG_04039"/>
<feature type="domain" description="Nop" evidence="10">
    <location>
        <begin position="274"/>
        <end position="411"/>
    </location>
</feature>
<reference evidence="11 12" key="1">
    <citation type="submission" date="2009-11" db="EMBL/GenBank/DDBJ databases">
        <title>Annotation of Allomyces macrogynus ATCC 38327.</title>
        <authorList>
            <consortium name="The Broad Institute Genome Sequencing Platform"/>
            <person name="Russ C."/>
            <person name="Cuomo C."/>
            <person name="Burger G."/>
            <person name="Gray M.W."/>
            <person name="Holland P.W.H."/>
            <person name="King N."/>
            <person name="Lang F.B.F."/>
            <person name="Roger A.J."/>
            <person name="Ruiz-Trillo I."/>
            <person name="Young S.K."/>
            <person name="Zeng Q."/>
            <person name="Gargeya S."/>
            <person name="Fitzgerald M."/>
            <person name="Haas B."/>
            <person name="Abouelleil A."/>
            <person name="Alvarado L."/>
            <person name="Arachchi H.M."/>
            <person name="Berlin A."/>
            <person name="Chapman S.B."/>
            <person name="Gearin G."/>
            <person name="Goldberg J."/>
            <person name="Griggs A."/>
            <person name="Gujja S."/>
            <person name="Hansen M."/>
            <person name="Heiman D."/>
            <person name="Howarth C."/>
            <person name="Larimer J."/>
            <person name="Lui A."/>
            <person name="MacDonald P.J.P."/>
            <person name="McCowen C."/>
            <person name="Montmayeur A."/>
            <person name="Murphy C."/>
            <person name="Neiman D."/>
            <person name="Pearson M."/>
            <person name="Priest M."/>
            <person name="Roberts A."/>
            <person name="Saif S."/>
            <person name="Shea T."/>
            <person name="Sisk P."/>
            <person name="Stolte C."/>
            <person name="Sykes S."/>
            <person name="Wortman J."/>
            <person name="Nusbaum C."/>
            <person name="Birren B."/>
        </authorList>
    </citation>
    <scope>NUCLEOTIDE SEQUENCE [LARGE SCALE GENOMIC DNA]</scope>
    <source>
        <strain evidence="11 12">ATCC 38327</strain>
    </source>
</reference>
<feature type="region of interest" description="Disordered" evidence="9">
    <location>
        <begin position="408"/>
        <end position="439"/>
    </location>
</feature>
<dbReference type="GO" id="GO:0000244">
    <property type="term" value="P:spliceosomal tri-snRNP complex assembly"/>
    <property type="evidence" value="ECO:0007669"/>
    <property type="project" value="InterPro"/>
</dbReference>
<evidence type="ECO:0000256" key="9">
    <source>
        <dbReference type="SAM" id="MobiDB-lite"/>
    </source>
</evidence>
<gene>
    <name evidence="11" type="ORF">AMAG_04039</name>
</gene>
<evidence type="ECO:0000256" key="6">
    <source>
        <dbReference type="ARBA" id="ARBA00023187"/>
    </source>
</evidence>
<name>A0A0L0S7B3_ALLM3</name>
<evidence type="ECO:0000259" key="10">
    <source>
        <dbReference type="PROSITE" id="PS51358"/>
    </source>
</evidence>
<dbReference type="Gene3D" id="1.10.246.90">
    <property type="entry name" value="Nop domain"/>
    <property type="match status" value="1"/>
</dbReference>
<sequence length="648" mass="67342">MATHISDSLLADLDDLDDLGPGLDGENYDQSAADSSAAAPSPANSPSTANNDDADMADGDLDAEDAAAAANYQARVAALVRDARGDLQSAARVYYSRQFQDLLKRVETLQQLATADSSSAAAGTPDVDDAEYQTVVAANNLIPDLDHDLAILHKYVIDHWGPRFPELSSLIRSPLDYIRTAQALGHDLDDETISHEKLCEHLPQAMALSVTLALSTSTKQGSSAEPGTYRLTSRGRTLTPEAMAKTDEACRVAIALDQARATLLRYIESRMHVLAPNVSALVGTAVAARLMGAAGGLAALCRIPACNLLVLGQAARVAAVSSSREGGVVGAAVAGAPQGFSNLGLGRHRGFVWDADLVRLTPSEFRRKAARMVAAKVCLCARMDLAKAHRDASYGQKVRADLDRHLEKAMAPPPLKSTKALPIPDEAPKKRRGGRRARKIKEQYTVTDVHKAANRVAFGHAEEEIIVYGETRGLGLLSSSAQATVAGTTAMRGTSTVMTGKVRGPAVDAKTRAKMSDKLKAKLKAIGGYTSTTPGAATALLAPTPVAGTATSTLALAAGVASVRPGATSSAAAAAAPAVTGTASSVVSGLSTSLSFTPVQGLEFADPLAQQKKVLAANERWFGKGMGFVHVGKDKSAGDGAGKPNGSS</sequence>
<dbReference type="eggNOG" id="KOG2574">
    <property type="taxonomic scope" value="Eukaryota"/>
</dbReference>
<dbReference type="Gene3D" id="1.10.287.4070">
    <property type="match status" value="1"/>
</dbReference>
<proteinExistence type="inferred from homology"/>
<keyword evidence="8" id="KW-0687">Ribonucleoprotein</keyword>
<evidence type="ECO:0000256" key="3">
    <source>
        <dbReference type="ARBA" id="ARBA00022664"/>
    </source>
</evidence>
<dbReference type="InterPro" id="IPR036070">
    <property type="entry name" value="Nop_dom_sf"/>
</dbReference>
<dbReference type="GO" id="GO:0005687">
    <property type="term" value="C:U4 snRNP"/>
    <property type="evidence" value="ECO:0007669"/>
    <property type="project" value="TreeGrafter"/>
</dbReference>
<dbReference type="AlphaFoldDB" id="A0A0L0S7B3"/>
<dbReference type="Pfam" id="PF09785">
    <property type="entry name" value="Prp31_C"/>
    <property type="match status" value="1"/>
</dbReference>
<feature type="compositionally biased region" description="Low complexity" evidence="9">
    <location>
        <begin position="19"/>
        <end position="51"/>
    </location>
</feature>
<evidence type="ECO:0000256" key="4">
    <source>
        <dbReference type="ARBA" id="ARBA00022728"/>
    </source>
</evidence>
<protein>
    <recommendedName>
        <fullName evidence="10">Nop domain-containing protein</fullName>
    </recommendedName>
</protein>
<comment type="similarity">
    <text evidence="2">Belongs to the PRP31 family.</text>
</comment>
<reference evidence="12" key="2">
    <citation type="submission" date="2009-11" db="EMBL/GenBank/DDBJ databases">
        <title>The Genome Sequence of Allomyces macrogynus strain ATCC 38327.</title>
        <authorList>
            <consortium name="The Broad Institute Genome Sequencing Platform"/>
            <person name="Russ C."/>
            <person name="Cuomo C."/>
            <person name="Shea T."/>
            <person name="Young S.K."/>
            <person name="Zeng Q."/>
            <person name="Koehrsen M."/>
            <person name="Haas B."/>
            <person name="Borodovsky M."/>
            <person name="Guigo R."/>
            <person name="Alvarado L."/>
            <person name="Berlin A."/>
            <person name="Borenstein D."/>
            <person name="Chen Z."/>
            <person name="Engels R."/>
            <person name="Freedman E."/>
            <person name="Gellesch M."/>
            <person name="Goldberg J."/>
            <person name="Griggs A."/>
            <person name="Gujja S."/>
            <person name="Heiman D."/>
            <person name="Hepburn T."/>
            <person name="Howarth C."/>
            <person name="Jen D."/>
            <person name="Larson L."/>
            <person name="Lewis B."/>
            <person name="Mehta T."/>
            <person name="Park D."/>
            <person name="Pearson M."/>
            <person name="Roberts A."/>
            <person name="Saif S."/>
            <person name="Shenoy N."/>
            <person name="Sisk P."/>
            <person name="Stolte C."/>
            <person name="Sykes S."/>
            <person name="Walk T."/>
            <person name="White J."/>
            <person name="Yandava C."/>
            <person name="Burger G."/>
            <person name="Gray M.W."/>
            <person name="Holland P.W.H."/>
            <person name="King N."/>
            <person name="Lang F.B.F."/>
            <person name="Roger A.J."/>
            <person name="Ruiz-Trillo I."/>
            <person name="Lander E."/>
            <person name="Nusbaum C."/>
        </authorList>
    </citation>
    <scope>NUCLEOTIDE SEQUENCE [LARGE SCALE GENOMIC DNA]</scope>
    <source>
        <strain evidence="12">ATCC 38327</strain>
    </source>
</reference>